<evidence type="ECO:0000313" key="2">
    <source>
        <dbReference type="Proteomes" id="UP000094844"/>
    </source>
</evidence>
<dbReference type="InterPro" id="IPR020037">
    <property type="entry name" value="DUF4312"/>
</dbReference>
<sequence>MKENITTTVTVSGKSDTKQKAFAAALSSVQGALLRESKKVFLRIEPVDIKVIRAEEKITTEKFLFFFLPRKKYLYSVTIDVTVNMTTVDTDKIDFKLAP</sequence>
<dbReference type="RefSeq" id="WP_072308509.1">
    <property type="nucleotide sequence ID" value="NZ_FMIQ01000035.1"/>
</dbReference>
<proteinExistence type="predicted"/>
<evidence type="ECO:0008006" key="3">
    <source>
        <dbReference type="Google" id="ProtNLM"/>
    </source>
</evidence>
<gene>
    <name evidence="1" type="ORF">BN1044_01948</name>
</gene>
<reference evidence="1 2" key="1">
    <citation type="submission" date="2016-09" db="EMBL/GenBank/DDBJ databases">
        <authorList>
            <person name="Capua I."/>
            <person name="De Benedictis P."/>
            <person name="Joannis T."/>
            <person name="Lombin L.H."/>
            <person name="Cattoli G."/>
        </authorList>
    </citation>
    <scope>NUCLEOTIDE SEQUENCE [LARGE SCALE GENOMIC DNA]</scope>
    <source>
        <strain evidence="1 2">GB001</strain>
    </source>
</reference>
<dbReference type="STRING" id="569.A6V27_09975"/>
<dbReference type="Proteomes" id="UP000094844">
    <property type="component" value="Unassembled WGS sequence"/>
</dbReference>
<evidence type="ECO:0000313" key="1">
    <source>
        <dbReference type="EMBL" id="SCM52464.1"/>
    </source>
</evidence>
<dbReference type="NCBIfam" id="TIGR03578">
    <property type="entry name" value="EF_0831"/>
    <property type="match status" value="1"/>
</dbReference>
<dbReference type="Pfam" id="PF14189">
    <property type="entry name" value="DUF4312"/>
    <property type="match status" value="1"/>
</dbReference>
<organism evidence="1 2">
    <name type="scientific">Hafnia alvei</name>
    <dbReference type="NCBI Taxonomy" id="569"/>
    <lineage>
        <taxon>Bacteria</taxon>
        <taxon>Pseudomonadati</taxon>
        <taxon>Pseudomonadota</taxon>
        <taxon>Gammaproteobacteria</taxon>
        <taxon>Enterobacterales</taxon>
        <taxon>Hafniaceae</taxon>
        <taxon>Hafnia</taxon>
    </lineage>
</organism>
<dbReference type="OrthoDB" id="6433960at2"/>
<protein>
    <recommendedName>
        <fullName evidence="3">Cytoplasmic protein</fullName>
    </recommendedName>
</protein>
<accession>A0A1C6Z039</accession>
<dbReference type="EMBL" id="FMIQ01000035">
    <property type="protein sequence ID" value="SCM52464.1"/>
    <property type="molecule type" value="Genomic_DNA"/>
</dbReference>
<name>A0A1C6Z039_HAFAL</name>
<dbReference type="AlphaFoldDB" id="A0A1C6Z039"/>